<accession>A0A5C6PR07</accession>
<proteinExistence type="predicted"/>
<organism evidence="1 2">
    <name type="scientific">Takifugu flavidus</name>
    <name type="common">sansaifugu</name>
    <dbReference type="NCBI Taxonomy" id="433684"/>
    <lineage>
        <taxon>Eukaryota</taxon>
        <taxon>Metazoa</taxon>
        <taxon>Chordata</taxon>
        <taxon>Craniata</taxon>
        <taxon>Vertebrata</taxon>
        <taxon>Euteleostomi</taxon>
        <taxon>Actinopterygii</taxon>
        <taxon>Neopterygii</taxon>
        <taxon>Teleostei</taxon>
        <taxon>Neoteleostei</taxon>
        <taxon>Acanthomorphata</taxon>
        <taxon>Eupercaria</taxon>
        <taxon>Tetraodontiformes</taxon>
        <taxon>Tetradontoidea</taxon>
        <taxon>Tetraodontidae</taxon>
        <taxon>Takifugu</taxon>
    </lineage>
</organism>
<protein>
    <submittedName>
        <fullName evidence="1">Uncharacterized protein</fullName>
    </submittedName>
</protein>
<sequence>MSPPPTGLSFTSGQVRRELERLNQRKAAGPDDISPRVLKSCSRQLCGILQHLFNQSLQCSQCFGRHPAWSRCRRRPILWHRVTTGQ</sequence>
<name>A0A5C6PR07_9TELE</name>
<reference evidence="1 2" key="1">
    <citation type="submission" date="2019-04" db="EMBL/GenBank/DDBJ databases">
        <title>Chromosome genome assembly for Takifugu flavidus.</title>
        <authorList>
            <person name="Xiao S."/>
        </authorList>
    </citation>
    <scope>NUCLEOTIDE SEQUENCE [LARGE SCALE GENOMIC DNA]</scope>
    <source>
        <strain evidence="1">HTHZ2018</strain>
        <tissue evidence="1">Muscle</tissue>
    </source>
</reference>
<evidence type="ECO:0000313" key="1">
    <source>
        <dbReference type="EMBL" id="TWW81925.1"/>
    </source>
</evidence>
<evidence type="ECO:0000313" key="2">
    <source>
        <dbReference type="Proteomes" id="UP000324091"/>
    </source>
</evidence>
<dbReference type="EMBL" id="RHFK02000001">
    <property type="protein sequence ID" value="TWW81925.1"/>
    <property type="molecule type" value="Genomic_DNA"/>
</dbReference>
<dbReference type="AlphaFoldDB" id="A0A5C6PR07"/>
<keyword evidence="2" id="KW-1185">Reference proteome</keyword>
<gene>
    <name evidence="1" type="ORF">D4764_01G0017400</name>
</gene>
<comment type="caution">
    <text evidence="1">The sequence shown here is derived from an EMBL/GenBank/DDBJ whole genome shotgun (WGS) entry which is preliminary data.</text>
</comment>
<dbReference type="Proteomes" id="UP000324091">
    <property type="component" value="Chromosome 1"/>
</dbReference>
<dbReference type="PANTHER" id="PTHR47510:SF3">
    <property type="entry name" value="ENDO_EXONUCLEASE_PHOSPHATASE DOMAIN-CONTAINING PROTEIN"/>
    <property type="match status" value="1"/>
</dbReference>
<dbReference type="PANTHER" id="PTHR47510">
    <property type="entry name" value="REVERSE TRANSCRIPTASE DOMAIN-CONTAINING PROTEIN"/>
    <property type="match status" value="1"/>
</dbReference>